<sequence>MSKNPVTLGIILYVITMLIFFAIYFISGVDYFNNSLIANAFVLPLLYCVFAYLSVNSYWKSKGIISFKDAFSKAFTPMFVGGFLSVVSMFVFLNFVDSDAKDLLNYQYVERQKAELNKEYESAKQVLAKKEDIEELEIKYRQRIQSFEPERVKDKDMLTFRLFSSYFAAILIFYLILSLFFGAFFRGRTTK</sequence>
<dbReference type="Pfam" id="PF13858">
    <property type="entry name" value="DUF4199"/>
    <property type="match status" value="1"/>
</dbReference>
<dbReference type="EMBL" id="JACEUX010000001">
    <property type="protein sequence ID" value="MBA5245938.1"/>
    <property type="molecule type" value="Genomic_DNA"/>
</dbReference>
<evidence type="ECO:0000313" key="4">
    <source>
        <dbReference type="EMBL" id="QMS98666.1"/>
    </source>
</evidence>
<dbReference type="InterPro" id="IPR025250">
    <property type="entry name" value="DUF4199"/>
</dbReference>
<feature type="transmembrane region" description="Helical" evidence="2">
    <location>
        <begin position="74"/>
        <end position="96"/>
    </location>
</feature>
<protein>
    <submittedName>
        <fullName evidence="4">DUF4199 domain-containing protein</fullName>
    </submittedName>
</protein>
<reference evidence="4 5" key="1">
    <citation type="submission" date="2020-07" db="EMBL/GenBank/DDBJ databases">
        <title>Chryseobacterium sp.cx-624.</title>
        <authorList>
            <person name="Yang C."/>
        </authorList>
    </citation>
    <scope>NUCLEOTIDE SEQUENCE [LARGE SCALE GENOMIC DNA]</scope>
    <source>
        <strain evidence="5">cx-624</strain>
        <strain evidence="4">Cx-624</strain>
    </source>
</reference>
<dbReference type="RefSeq" id="WP_181886048.1">
    <property type="nucleotide sequence ID" value="NZ_CP059472.1"/>
</dbReference>
<keyword evidence="6" id="KW-1185">Reference proteome</keyword>
<evidence type="ECO:0000313" key="5">
    <source>
        <dbReference type="Proteomes" id="UP000515349"/>
    </source>
</evidence>
<evidence type="ECO:0000313" key="6">
    <source>
        <dbReference type="Proteomes" id="UP000539710"/>
    </source>
</evidence>
<feature type="transmembrane region" description="Helical" evidence="2">
    <location>
        <begin position="7"/>
        <end position="26"/>
    </location>
</feature>
<dbReference type="Proteomes" id="UP000539710">
    <property type="component" value="Unassembled WGS sequence"/>
</dbReference>
<accession>A0A7D7QYA9</accession>
<dbReference type="EMBL" id="CP059472">
    <property type="protein sequence ID" value="QMS98666.1"/>
    <property type="molecule type" value="Genomic_DNA"/>
</dbReference>
<evidence type="ECO:0000313" key="3">
    <source>
        <dbReference type="EMBL" id="MBA5245938.1"/>
    </source>
</evidence>
<evidence type="ECO:0000256" key="2">
    <source>
        <dbReference type="SAM" id="Phobius"/>
    </source>
</evidence>
<dbReference type="Proteomes" id="UP000515349">
    <property type="component" value="Chromosome"/>
</dbReference>
<feature type="coiled-coil region" evidence="1">
    <location>
        <begin position="106"/>
        <end position="133"/>
    </location>
</feature>
<keyword evidence="2" id="KW-1133">Transmembrane helix</keyword>
<keyword evidence="2" id="KW-0812">Transmembrane</keyword>
<keyword evidence="1" id="KW-0175">Coiled coil</keyword>
<gene>
    <name evidence="4" type="ORF">H1R16_01240</name>
    <name evidence="3" type="ORF">H2507_02030</name>
</gene>
<reference evidence="3" key="3">
    <citation type="submission" date="2020-07" db="EMBL/GenBank/DDBJ databases">
        <authorList>
            <person name="Yang C."/>
        </authorList>
    </citation>
    <scope>NUCLEOTIDE SEQUENCE</scope>
    <source>
        <strain evidence="3">Cx-624</strain>
    </source>
</reference>
<reference evidence="6" key="2">
    <citation type="submission" date="2020-07" db="EMBL/GenBank/DDBJ databases">
        <title>Flavobacterium sp. xlx-214.</title>
        <authorList>
            <person name="Yang C."/>
        </authorList>
    </citation>
    <scope>NUCLEOTIDE SEQUENCE [LARGE SCALE GENOMIC DNA]</scope>
    <source>
        <strain evidence="6">CX-624</strain>
    </source>
</reference>
<proteinExistence type="predicted"/>
<dbReference type="AlphaFoldDB" id="A0A7D7QYA9"/>
<evidence type="ECO:0000256" key="1">
    <source>
        <dbReference type="SAM" id="Coils"/>
    </source>
</evidence>
<feature type="transmembrane region" description="Helical" evidence="2">
    <location>
        <begin position="32"/>
        <end position="53"/>
    </location>
</feature>
<feature type="transmembrane region" description="Helical" evidence="2">
    <location>
        <begin position="163"/>
        <end position="185"/>
    </location>
</feature>
<dbReference type="KEGG" id="cbau:H1R16_01240"/>
<keyword evidence="2" id="KW-0472">Membrane</keyword>
<name>A0A7D7QYA9_9FLAO</name>
<organism evidence="4 5">
    <name type="scientific">Marnyiella aurantia</name>
    <dbReference type="NCBI Taxonomy" id="2758037"/>
    <lineage>
        <taxon>Bacteria</taxon>
        <taxon>Pseudomonadati</taxon>
        <taxon>Bacteroidota</taxon>
        <taxon>Flavobacteriia</taxon>
        <taxon>Flavobacteriales</taxon>
        <taxon>Weeksellaceae</taxon>
        <taxon>Marnyiella</taxon>
    </lineage>
</organism>